<proteinExistence type="predicted"/>
<accession>A0ABQ5NVB8</accession>
<feature type="transmembrane region" description="Helical" evidence="2">
    <location>
        <begin position="44"/>
        <end position="64"/>
    </location>
</feature>
<keyword evidence="4" id="KW-1185">Reference proteome</keyword>
<evidence type="ECO:0000256" key="1">
    <source>
        <dbReference type="SAM" id="MobiDB-lite"/>
    </source>
</evidence>
<keyword evidence="2" id="KW-0472">Membrane</keyword>
<feature type="compositionally biased region" description="Basic and acidic residues" evidence="1">
    <location>
        <begin position="1"/>
        <end position="13"/>
    </location>
</feature>
<keyword evidence="2" id="KW-1133">Transmembrane helix</keyword>
<sequence length="90" mass="9765">MSGPPSRKEEQVRRMLAGGPAPVPAGLAERAEERGERIRRHRRGLRRVLGALLLTAAVAFTLWANAARPWESAPAGVTPRVDSVDSVDGW</sequence>
<organism evidence="3 4">
    <name type="scientific">Streptomyces yaizuensis</name>
    <dbReference type="NCBI Taxonomy" id="2989713"/>
    <lineage>
        <taxon>Bacteria</taxon>
        <taxon>Bacillati</taxon>
        <taxon>Actinomycetota</taxon>
        <taxon>Actinomycetes</taxon>
        <taxon>Kitasatosporales</taxon>
        <taxon>Streptomycetaceae</taxon>
        <taxon>Streptomyces</taxon>
    </lineage>
</organism>
<protein>
    <submittedName>
        <fullName evidence="3">Uncharacterized protein</fullName>
    </submittedName>
</protein>
<name>A0ABQ5NVB8_9ACTN</name>
<evidence type="ECO:0000256" key="2">
    <source>
        <dbReference type="SAM" id="Phobius"/>
    </source>
</evidence>
<comment type="caution">
    <text evidence="3">The sequence shown here is derived from an EMBL/GenBank/DDBJ whole genome shotgun (WGS) entry which is preliminary data.</text>
</comment>
<dbReference type="RefSeq" id="WP_323446417.1">
    <property type="nucleotide sequence ID" value="NZ_BSBI01000003.1"/>
</dbReference>
<keyword evidence="2" id="KW-0812">Transmembrane</keyword>
<dbReference type="EMBL" id="BSBI01000003">
    <property type="protein sequence ID" value="GLF94318.1"/>
    <property type="molecule type" value="Genomic_DNA"/>
</dbReference>
<feature type="compositionally biased region" description="Low complexity" evidence="1">
    <location>
        <begin position="17"/>
        <end position="28"/>
    </location>
</feature>
<dbReference type="Proteomes" id="UP001291653">
    <property type="component" value="Unassembled WGS sequence"/>
</dbReference>
<gene>
    <name evidence="3" type="ORF">SYYSPA8_08495</name>
</gene>
<feature type="region of interest" description="Disordered" evidence="1">
    <location>
        <begin position="1"/>
        <end position="36"/>
    </location>
</feature>
<evidence type="ECO:0000313" key="3">
    <source>
        <dbReference type="EMBL" id="GLF94318.1"/>
    </source>
</evidence>
<reference evidence="3 4" key="1">
    <citation type="submission" date="2022-10" db="EMBL/GenBank/DDBJ databases">
        <title>Draft genome sequence of Streptomyces sp. YSPA8.</title>
        <authorList>
            <person name="Moriuchi R."/>
            <person name="Dohra H."/>
            <person name="Yamamura H."/>
            <person name="Kodani S."/>
        </authorList>
    </citation>
    <scope>NUCLEOTIDE SEQUENCE [LARGE SCALE GENOMIC DNA]</scope>
    <source>
        <strain evidence="3 4">YSPA8</strain>
    </source>
</reference>
<evidence type="ECO:0000313" key="4">
    <source>
        <dbReference type="Proteomes" id="UP001291653"/>
    </source>
</evidence>